<feature type="short sequence motif" description="DEAH box" evidence="9">
    <location>
        <begin position="277"/>
        <end position="280"/>
    </location>
</feature>
<dbReference type="EC" id="3.6.4.-" evidence="9"/>
<dbReference type="Pfam" id="PF18337">
    <property type="entry name" value="Tudor_RapA"/>
    <property type="match status" value="1"/>
</dbReference>
<keyword evidence="7 9" id="KW-0010">Activator</keyword>
<dbReference type="SMART" id="SM00490">
    <property type="entry name" value="HELICc"/>
    <property type="match status" value="1"/>
</dbReference>
<dbReference type="PROSITE" id="PS51194">
    <property type="entry name" value="HELICASE_CTER"/>
    <property type="match status" value="1"/>
</dbReference>
<dbReference type="Gene3D" id="3.30.360.80">
    <property type="match status" value="1"/>
</dbReference>
<dbReference type="Pfam" id="PF00271">
    <property type="entry name" value="Helicase_C"/>
    <property type="match status" value="1"/>
</dbReference>
<comment type="function">
    <text evidence="9">Transcription regulator that activates transcription by stimulating RNA polymerase (RNAP) recycling in case of stress conditions such as supercoiled DNA or high salt concentrations. Probably acts by releasing the RNAP, when it is trapped or immobilized on tightly supercoiled DNA. Does not activate transcription on linear DNA. Probably not involved in DNA repair.</text>
</comment>
<dbReference type="EMBL" id="JACXST010000003">
    <property type="protein sequence ID" value="MBD9363711.1"/>
    <property type="molecule type" value="Genomic_DNA"/>
</dbReference>
<name>A0ABR9DLF8_9GAMM</name>
<evidence type="ECO:0000256" key="1">
    <source>
        <dbReference type="ARBA" id="ARBA00022741"/>
    </source>
</evidence>
<dbReference type="InterPro" id="IPR014001">
    <property type="entry name" value="Helicase_ATP-bd"/>
</dbReference>
<sequence>MNEFIPGQRWISNTESELGLGMVIDAEFNRVTVLFLATGDRRVYARDNAPLTRVQFNEGDVIESADYAKISVQQVQQHNGLLTYIGVDEDGQLQQIDEMELNHHIQFNKPQDRLFTGQFDPTAWFLLRYETWRRQQQHQQAATKGLQGARASLIPHQLYIAHQAASRALPRIMLADEVGLGKTIEAGLIIQHRLINGLSKRVLILVPESLLHQWLVEMLRRFNLRFSIFDESRCFASPDENPFLSEQLVLCSQRFFADSPHRQQQALDAGWDLVVVDEAHHLEWSEDAPSADYLFVEQLALASPGLILLTATPEQLGKESHFARLRLLDPDRFYSFEQFLIEESQFEPVARLANLLISGEALDAGQQEQLKVLLKQDNVDKLLQQVNDSQANAREELIKLLLDHHGTGRILFRNSRQTVQGFPDRQRHAYPLQGEDTADLANSPYLHWLVAQLKALGDEKSLLICKRAETAIQLEQLLRQHVGHTAAVFHEGMSIVERDRAAAFFADEESRAQVLICSEIGSEGRNFQFVRHLFLFDLPENPDLLQQRIGRLDRIGQKHVIQIHIPYLLDSAQHVLFRWYDEGLDAFRHNCSGAAQVLKLLGDARDRALLSRDAAAVEALIANTKALNSQVEEELHKGRDLLLELNSCRPQEAARLVEEISAGERDGSLWPFMEAMFDCYGVDVEDHSRDCHILWPSENLRIAHFPMLQDDGLTVTINRDIALAREDMQFLSAEHPMVLSAMDLVLSSETGNAAVSVVKHPQLKAGQFLLELLFVAECSAPAELQIGRFLPHTPLRVLVDQNKKDLTAVISHDSLVETGDSFDKAQISQFLNSQRQHIQDMIKVAEQLAGAQMQKLIAESSNLMIATLTSEIKRLVRLKKINPGIKEQEIEQLKEMTMLSHESIQETQLRLDAVRFVITS</sequence>
<evidence type="ECO:0000313" key="12">
    <source>
        <dbReference type="EMBL" id="MBD9363711.1"/>
    </source>
</evidence>
<reference evidence="12 13" key="1">
    <citation type="submission" date="2020-09" db="EMBL/GenBank/DDBJ databases">
        <title>Methylomonas albis sp. nov. and Methylomonas fluvii sp. nov.: Two cold-adapted methanotrophs from the River Elbe and an amended description of Methylovulum psychrotolerans strain Eb1.</title>
        <authorList>
            <person name="Bussmann I.K."/>
            <person name="Klings K.-W."/>
            <person name="Warnstedt J."/>
            <person name="Hoppert M."/>
            <person name="Saborowski A."/>
            <person name="Horn F."/>
            <person name="Liebner S."/>
        </authorList>
    </citation>
    <scope>NUCLEOTIDE SEQUENCE [LARGE SCALE GENOMIC DNA]</scope>
    <source>
        <strain evidence="12 13">EbB</strain>
    </source>
</reference>
<keyword evidence="6 9" id="KW-0238">DNA-binding</keyword>
<dbReference type="Gene3D" id="3.40.50.10810">
    <property type="entry name" value="Tandem AAA-ATPase domain"/>
    <property type="match status" value="1"/>
</dbReference>
<comment type="caution">
    <text evidence="12">The sequence shown here is derived from an EMBL/GenBank/DDBJ whole genome shotgun (WGS) entry which is preliminary data.</text>
</comment>
<dbReference type="Pfam" id="PF12137">
    <property type="entry name" value="RapA_C"/>
    <property type="match status" value="1"/>
</dbReference>
<evidence type="ECO:0000256" key="9">
    <source>
        <dbReference type="HAMAP-Rule" id="MF_01821"/>
    </source>
</evidence>
<dbReference type="NCBIfam" id="NF003426">
    <property type="entry name" value="PRK04914.1"/>
    <property type="match status" value="2"/>
</dbReference>
<evidence type="ECO:0000256" key="4">
    <source>
        <dbReference type="ARBA" id="ARBA00022840"/>
    </source>
</evidence>
<dbReference type="Gene3D" id="6.10.140.1500">
    <property type="match status" value="1"/>
</dbReference>
<dbReference type="RefSeq" id="WP_192396355.1">
    <property type="nucleotide sequence ID" value="NZ_CAJHIU010000003.1"/>
</dbReference>
<feature type="domain" description="Helicase ATP-binding" evidence="10">
    <location>
        <begin position="163"/>
        <end position="331"/>
    </location>
</feature>
<keyword evidence="4 9" id="KW-0067">ATP-binding</keyword>
<feature type="domain" description="Helicase C-terminal" evidence="11">
    <location>
        <begin position="445"/>
        <end position="602"/>
    </location>
</feature>
<dbReference type="HAMAP" id="MF_01821">
    <property type="entry name" value="Helicase_RapA"/>
    <property type="match status" value="1"/>
</dbReference>
<proteinExistence type="inferred from homology"/>
<dbReference type="InterPro" id="IPR027417">
    <property type="entry name" value="P-loop_NTPase"/>
</dbReference>
<evidence type="ECO:0000256" key="5">
    <source>
        <dbReference type="ARBA" id="ARBA00023015"/>
    </source>
</evidence>
<dbReference type="Gene3D" id="2.30.30.930">
    <property type="match status" value="1"/>
</dbReference>
<dbReference type="SMART" id="SM00487">
    <property type="entry name" value="DEXDc"/>
    <property type="match status" value="1"/>
</dbReference>
<evidence type="ECO:0000256" key="6">
    <source>
        <dbReference type="ARBA" id="ARBA00023125"/>
    </source>
</evidence>
<dbReference type="Proteomes" id="UP000641152">
    <property type="component" value="Unassembled WGS sequence"/>
</dbReference>
<keyword evidence="2 9" id="KW-0378">Hydrolase</keyword>
<keyword evidence="1 9" id="KW-0547">Nucleotide-binding</keyword>
<dbReference type="InterPro" id="IPR000330">
    <property type="entry name" value="SNF2_N"/>
</dbReference>
<dbReference type="InterPro" id="IPR040766">
    <property type="entry name" value="Tudor_2_RapA"/>
</dbReference>
<feature type="binding site" evidence="9">
    <location>
        <begin position="176"/>
        <end position="183"/>
    </location>
    <ligand>
        <name>ATP</name>
        <dbReference type="ChEBI" id="CHEBI:30616"/>
    </ligand>
</feature>
<keyword evidence="5 9" id="KW-0805">Transcription regulation</keyword>
<dbReference type="InterPro" id="IPR023949">
    <property type="entry name" value="Helicase_RapA"/>
</dbReference>
<dbReference type="Gene3D" id="2.30.30.140">
    <property type="match status" value="1"/>
</dbReference>
<evidence type="ECO:0000259" key="11">
    <source>
        <dbReference type="PROSITE" id="PS51194"/>
    </source>
</evidence>
<keyword evidence="3 9" id="KW-0347">Helicase</keyword>
<keyword evidence="13" id="KW-1185">Reference proteome</keyword>
<evidence type="ECO:0000313" key="13">
    <source>
        <dbReference type="Proteomes" id="UP000641152"/>
    </source>
</evidence>
<evidence type="ECO:0000256" key="8">
    <source>
        <dbReference type="ARBA" id="ARBA00023163"/>
    </source>
</evidence>
<dbReference type="PANTHER" id="PTHR45766">
    <property type="entry name" value="DNA ANNEALING HELICASE AND ENDONUCLEASE ZRANB3 FAMILY MEMBER"/>
    <property type="match status" value="1"/>
</dbReference>
<evidence type="ECO:0000256" key="3">
    <source>
        <dbReference type="ARBA" id="ARBA00022806"/>
    </source>
</evidence>
<gene>
    <name evidence="9 12" type="primary">rapA</name>
    <name evidence="12" type="ORF">EBB_25115</name>
</gene>
<accession>A0ABR9DLF8</accession>
<dbReference type="InterPro" id="IPR049730">
    <property type="entry name" value="SNF2/RAD54-like_C"/>
</dbReference>
<dbReference type="InterPro" id="IPR040765">
    <property type="entry name" value="Tudor_1_RapA"/>
</dbReference>
<dbReference type="InterPro" id="IPR022737">
    <property type="entry name" value="RapA_C"/>
</dbReference>
<protein>
    <recommendedName>
        <fullName evidence="9">RNA polymerase-associated protein RapA</fullName>
        <ecNumber evidence="9">3.6.4.-</ecNumber>
    </recommendedName>
    <alternativeName>
        <fullName evidence="9">ATP-dependent helicase HepA</fullName>
    </alternativeName>
</protein>
<comment type="subunit">
    <text evidence="9">Interacts with the RNAP. Has a higher affinity for the core RNAP than for the holoenzyme. Its ATPase activity is stimulated by binding to RNAP.</text>
</comment>
<evidence type="ECO:0000256" key="7">
    <source>
        <dbReference type="ARBA" id="ARBA00023159"/>
    </source>
</evidence>
<organism evidence="12 13">
    <name type="scientific">Methylomonas fluvii</name>
    <dbReference type="NCBI Taxonomy" id="1854564"/>
    <lineage>
        <taxon>Bacteria</taxon>
        <taxon>Pseudomonadati</taxon>
        <taxon>Pseudomonadota</taxon>
        <taxon>Gammaproteobacteria</taxon>
        <taxon>Methylococcales</taxon>
        <taxon>Methylococcaceae</taxon>
        <taxon>Methylomonas</taxon>
    </lineage>
</organism>
<dbReference type="SUPFAM" id="SSF52540">
    <property type="entry name" value="P-loop containing nucleoside triphosphate hydrolases"/>
    <property type="match status" value="2"/>
</dbReference>
<dbReference type="Pfam" id="PF18339">
    <property type="entry name" value="Tudor_1_RapA"/>
    <property type="match status" value="1"/>
</dbReference>
<dbReference type="InterPro" id="IPR057342">
    <property type="entry name" value="DEXDc_RapA"/>
</dbReference>
<dbReference type="PANTHER" id="PTHR45766:SF6">
    <property type="entry name" value="SWI_SNF-RELATED MATRIX-ASSOCIATED ACTIN-DEPENDENT REGULATOR OF CHROMATIN SUBFAMILY A-LIKE PROTEIN 1"/>
    <property type="match status" value="1"/>
</dbReference>
<dbReference type="PROSITE" id="PS51192">
    <property type="entry name" value="HELICASE_ATP_BIND_1"/>
    <property type="match status" value="1"/>
</dbReference>
<dbReference type="CDD" id="cd18793">
    <property type="entry name" value="SF2_C_SNF"/>
    <property type="match status" value="1"/>
</dbReference>
<dbReference type="Gene3D" id="3.40.50.300">
    <property type="entry name" value="P-loop containing nucleotide triphosphate hydrolases"/>
    <property type="match status" value="1"/>
</dbReference>
<dbReference type="InterPro" id="IPR001650">
    <property type="entry name" value="Helicase_C-like"/>
</dbReference>
<keyword evidence="8 9" id="KW-0804">Transcription</keyword>
<comment type="similarity">
    <text evidence="9">Belongs to the SNF2/RAD54 helicase family. RapA subfamily.</text>
</comment>
<evidence type="ECO:0000259" key="10">
    <source>
        <dbReference type="PROSITE" id="PS51192"/>
    </source>
</evidence>
<evidence type="ECO:0000256" key="2">
    <source>
        <dbReference type="ARBA" id="ARBA00022801"/>
    </source>
</evidence>
<dbReference type="CDD" id="cd18011">
    <property type="entry name" value="DEXDc_RapA"/>
    <property type="match status" value="1"/>
</dbReference>
<dbReference type="InterPro" id="IPR038718">
    <property type="entry name" value="SNF2-like_sf"/>
</dbReference>
<dbReference type="Pfam" id="PF00176">
    <property type="entry name" value="SNF2-rel_dom"/>
    <property type="match status" value="1"/>
</dbReference>